<proteinExistence type="predicted"/>
<dbReference type="CDD" id="cd07821">
    <property type="entry name" value="PYR_PYL_RCAR_like"/>
    <property type="match status" value="1"/>
</dbReference>
<dbReference type="Gene3D" id="3.30.530.20">
    <property type="match status" value="1"/>
</dbReference>
<dbReference type="AlphaFoldDB" id="A0A382LRE7"/>
<dbReference type="EMBL" id="UINC01088797">
    <property type="protein sequence ID" value="SVC39334.1"/>
    <property type="molecule type" value="Genomic_DNA"/>
</dbReference>
<accession>A0A382LRE7</accession>
<name>A0A382LRE7_9ZZZZ</name>
<sequence>NASKEKVWKKISNIIELEWLEGIKIVKSISSKKQGIGAIRELEFQDGSIIKEFIVGWKNNEYFSYIAVSGLPLRGYHATISLTSKNEKSIMVTWKSYFNSDKMTQKQFTEFYSFIGLFYVKSLNTLKTSLE</sequence>
<protein>
    <recommendedName>
        <fullName evidence="2">Bet v I/Major latex protein domain-containing protein</fullName>
    </recommendedName>
</protein>
<evidence type="ECO:0000313" key="1">
    <source>
        <dbReference type="EMBL" id="SVC39334.1"/>
    </source>
</evidence>
<dbReference type="SUPFAM" id="SSF55961">
    <property type="entry name" value="Bet v1-like"/>
    <property type="match status" value="1"/>
</dbReference>
<feature type="non-terminal residue" evidence="1">
    <location>
        <position position="1"/>
    </location>
</feature>
<dbReference type="InterPro" id="IPR023393">
    <property type="entry name" value="START-like_dom_sf"/>
</dbReference>
<dbReference type="PANTHER" id="PTHR39332:SF7">
    <property type="entry name" value="SRPBCC FAMILY PROTEIN"/>
    <property type="match status" value="1"/>
</dbReference>
<dbReference type="PANTHER" id="PTHR39332">
    <property type="entry name" value="BLL4707 PROTEIN"/>
    <property type="match status" value="1"/>
</dbReference>
<gene>
    <name evidence="1" type="ORF">METZ01_LOCUS292188</name>
</gene>
<evidence type="ECO:0008006" key="2">
    <source>
        <dbReference type="Google" id="ProtNLM"/>
    </source>
</evidence>
<organism evidence="1">
    <name type="scientific">marine metagenome</name>
    <dbReference type="NCBI Taxonomy" id="408172"/>
    <lineage>
        <taxon>unclassified sequences</taxon>
        <taxon>metagenomes</taxon>
        <taxon>ecological metagenomes</taxon>
    </lineage>
</organism>
<reference evidence="1" key="1">
    <citation type="submission" date="2018-05" db="EMBL/GenBank/DDBJ databases">
        <authorList>
            <person name="Lanie J.A."/>
            <person name="Ng W.-L."/>
            <person name="Kazmierczak K.M."/>
            <person name="Andrzejewski T.M."/>
            <person name="Davidsen T.M."/>
            <person name="Wayne K.J."/>
            <person name="Tettelin H."/>
            <person name="Glass J.I."/>
            <person name="Rusch D."/>
            <person name="Podicherti R."/>
            <person name="Tsui H.-C.T."/>
            <person name="Winkler M.E."/>
        </authorList>
    </citation>
    <scope>NUCLEOTIDE SEQUENCE</scope>
</reference>